<evidence type="ECO:0000259" key="6">
    <source>
        <dbReference type="Pfam" id="PF03015"/>
    </source>
</evidence>
<dbReference type="PANTHER" id="PTHR11011">
    <property type="entry name" value="MALE STERILITY PROTEIN 2-RELATED"/>
    <property type="match status" value="1"/>
</dbReference>
<dbReference type="Proteomes" id="UP000554482">
    <property type="component" value="Unassembled WGS sequence"/>
</dbReference>
<feature type="domain" description="Fatty acyl-CoA reductase C-terminal" evidence="6">
    <location>
        <begin position="496"/>
        <end position="566"/>
    </location>
</feature>
<dbReference type="GO" id="GO:0010345">
    <property type="term" value="P:suberin biosynthetic process"/>
    <property type="evidence" value="ECO:0007669"/>
    <property type="project" value="TreeGrafter"/>
</dbReference>
<proteinExistence type="inferred from homology"/>
<name>A0A7J6VBI8_THATH</name>
<evidence type="ECO:0000256" key="2">
    <source>
        <dbReference type="ARBA" id="ARBA00022516"/>
    </source>
</evidence>
<keyword evidence="4" id="KW-0521">NADP</keyword>
<dbReference type="CDD" id="cd09071">
    <property type="entry name" value="FAR_C"/>
    <property type="match status" value="1"/>
</dbReference>
<dbReference type="Pfam" id="PF03015">
    <property type="entry name" value="Sterile"/>
    <property type="match status" value="1"/>
</dbReference>
<dbReference type="GO" id="GO:0080019">
    <property type="term" value="F:alcohol-forming very long-chain fatty acyl-CoA reductase activity"/>
    <property type="evidence" value="ECO:0007669"/>
    <property type="project" value="InterPro"/>
</dbReference>
<keyword evidence="2 4" id="KW-0444">Lipid biosynthesis</keyword>
<feature type="domain" description="Thioester reductase (TE)" evidence="7">
    <location>
        <begin position="98"/>
        <end position="403"/>
    </location>
</feature>
<evidence type="ECO:0000256" key="5">
    <source>
        <dbReference type="SAM" id="MobiDB-lite"/>
    </source>
</evidence>
<evidence type="ECO:0000259" key="7">
    <source>
        <dbReference type="Pfam" id="PF07993"/>
    </source>
</evidence>
<evidence type="ECO:0000313" key="9">
    <source>
        <dbReference type="Proteomes" id="UP000554482"/>
    </source>
</evidence>
<comment type="similarity">
    <text evidence="1 4">Belongs to the fatty acyl-CoA reductase family.</text>
</comment>
<keyword evidence="9" id="KW-1185">Reference proteome</keyword>
<sequence length="750" mass="85199">MNSLFVHGISSTTSRLLLSSRDLQEIKIAKVTKLSRKDIRHLTISSDRKGTTSHGLNMSNKNIQLPLTNSDDQTKSSKLVKSNGIGIVHFLRGKVFLITGATGFLGKVLVEKILRMVPDVGKIYLLIKAKDKEAAMERLKNEIIDTDLFKCMEQSYGKFYKEFMLNKLVPVVGNVGEAGLGTEVGLADQIANEVDIIVHSAANTVFDQRLDVSININTLGPCRMMSFAKTCKGLKLFMHVSTAYTNGKRQGVITEKPFHMGESIASEIAGLEIDHVPHLDVEAEIKLAFDARNACTQDKMATKKMKQLGAERANLYGWHDTYAFAKAMGEMMIESRREDIPVVIIRPSTIESTYTEPIPGWIEGIRMADPLILAFGKGELTGFLANAQGVMDMIPVDMVAKTMIAAIAKHGTVRGPGLNVYNVASSVVNPLMYNDFFGYLFEYFDSSPYMDMKRGPIKVEKMKLFNTMDDFDSHIQAELVRRSANYPLQGRQSLLRRLQRSLDIAKHFASVYAPYTFYGGRFDNTNMQKLMEEMSEEEQKSFDIDVGSIDWKNYMCNIHIPGLLKHSVGFISHLIIMFNSKEEASLLAGEGGSSENWRRREIKAIKDQLKVAKEKCDNLVRYYETKHKALEKKHENLKKRWMQSIDENERLDREIASIGLSHSFKMLQLKIKYQMEADELMKPHPLEIKLLVIMQRFAKMALQRMKENQRWHEEILHRINYIEDLEDAPLRMVGRLIRTLVSSLDDLSED</sequence>
<dbReference type="Gene3D" id="3.40.50.720">
    <property type="entry name" value="NAD(P)-binding Rossmann-like Domain"/>
    <property type="match status" value="1"/>
</dbReference>
<dbReference type="EMBL" id="JABWDY010036016">
    <property type="protein sequence ID" value="KAF5181535.1"/>
    <property type="molecule type" value="Genomic_DNA"/>
</dbReference>
<dbReference type="Pfam" id="PF07993">
    <property type="entry name" value="NAD_binding_4"/>
    <property type="match status" value="1"/>
</dbReference>
<dbReference type="PANTHER" id="PTHR11011:SF45">
    <property type="entry name" value="FATTY ACYL-COA REDUCTASE CG8306-RELATED"/>
    <property type="match status" value="1"/>
</dbReference>
<dbReference type="GO" id="GO:0035336">
    <property type="term" value="P:long-chain fatty-acyl-CoA metabolic process"/>
    <property type="evidence" value="ECO:0007669"/>
    <property type="project" value="TreeGrafter"/>
</dbReference>
<feature type="compositionally biased region" description="Polar residues" evidence="5">
    <location>
        <begin position="52"/>
        <end position="69"/>
    </location>
</feature>
<feature type="region of interest" description="Disordered" evidence="5">
    <location>
        <begin position="48"/>
        <end position="69"/>
    </location>
</feature>
<evidence type="ECO:0000313" key="8">
    <source>
        <dbReference type="EMBL" id="KAF5181535.1"/>
    </source>
</evidence>
<comment type="caution">
    <text evidence="8">The sequence shown here is derived from an EMBL/GenBank/DDBJ whole genome shotgun (WGS) entry which is preliminary data.</text>
</comment>
<dbReference type="InterPro" id="IPR033640">
    <property type="entry name" value="FAR_C"/>
</dbReference>
<gene>
    <name evidence="8" type="ORF">FRX31_028871</name>
</gene>
<dbReference type="EC" id="1.2.1.84" evidence="4"/>
<evidence type="ECO:0000256" key="1">
    <source>
        <dbReference type="ARBA" id="ARBA00005928"/>
    </source>
</evidence>
<dbReference type="OrthoDB" id="429813at2759"/>
<reference evidence="8 9" key="1">
    <citation type="submission" date="2020-06" db="EMBL/GenBank/DDBJ databases">
        <title>Transcriptomic and genomic resources for Thalictrum thalictroides and T. hernandezii: Facilitating candidate gene discovery in an emerging model plant lineage.</title>
        <authorList>
            <person name="Arias T."/>
            <person name="Riano-Pachon D.M."/>
            <person name="Di Stilio V.S."/>
        </authorList>
    </citation>
    <scope>NUCLEOTIDE SEQUENCE [LARGE SCALE GENOMIC DNA]</scope>
    <source>
        <strain evidence="9">cv. WT478/WT964</strain>
        <tissue evidence="8">Leaves</tissue>
    </source>
</reference>
<comment type="catalytic activity">
    <reaction evidence="4">
        <text>a long-chain fatty acyl-CoA + 2 NADPH + 2 H(+) = a long-chain primary fatty alcohol + 2 NADP(+) + CoA</text>
        <dbReference type="Rhea" id="RHEA:52716"/>
        <dbReference type="ChEBI" id="CHEBI:15378"/>
        <dbReference type="ChEBI" id="CHEBI:57287"/>
        <dbReference type="ChEBI" id="CHEBI:57783"/>
        <dbReference type="ChEBI" id="CHEBI:58349"/>
        <dbReference type="ChEBI" id="CHEBI:77396"/>
        <dbReference type="ChEBI" id="CHEBI:83139"/>
        <dbReference type="EC" id="1.2.1.84"/>
    </reaction>
</comment>
<protein>
    <recommendedName>
        <fullName evidence="4">Fatty acyl-CoA reductase</fullName>
        <ecNumber evidence="4">1.2.1.84</ecNumber>
    </recommendedName>
</protein>
<dbReference type="CDD" id="cd05236">
    <property type="entry name" value="FAR-N_SDR_e"/>
    <property type="match status" value="1"/>
</dbReference>
<accession>A0A7J6VBI8</accession>
<dbReference type="AlphaFoldDB" id="A0A7J6VBI8"/>
<keyword evidence="3 4" id="KW-0443">Lipid metabolism</keyword>
<dbReference type="InterPro" id="IPR013120">
    <property type="entry name" value="FAR_NAD-bd"/>
</dbReference>
<organism evidence="8 9">
    <name type="scientific">Thalictrum thalictroides</name>
    <name type="common">Rue-anemone</name>
    <name type="synonym">Anemone thalictroides</name>
    <dbReference type="NCBI Taxonomy" id="46969"/>
    <lineage>
        <taxon>Eukaryota</taxon>
        <taxon>Viridiplantae</taxon>
        <taxon>Streptophyta</taxon>
        <taxon>Embryophyta</taxon>
        <taxon>Tracheophyta</taxon>
        <taxon>Spermatophyta</taxon>
        <taxon>Magnoliopsida</taxon>
        <taxon>Ranunculales</taxon>
        <taxon>Ranunculaceae</taxon>
        <taxon>Thalictroideae</taxon>
        <taxon>Thalictrum</taxon>
    </lineage>
</organism>
<dbReference type="SUPFAM" id="SSF51735">
    <property type="entry name" value="NAD(P)-binding Rossmann-fold domains"/>
    <property type="match status" value="1"/>
</dbReference>
<comment type="function">
    <text evidence="4">Catalyzes the reduction of fatty acyl-CoA to fatty alcohols.</text>
</comment>
<dbReference type="InterPro" id="IPR036291">
    <property type="entry name" value="NAD(P)-bd_dom_sf"/>
</dbReference>
<dbReference type="InterPro" id="IPR026055">
    <property type="entry name" value="FAR"/>
</dbReference>
<keyword evidence="4" id="KW-0560">Oxidoreductase</keyword>
<evidence type="ECO:0000256" key="3">
    <source>
        <dbReference type="ARBA" id="ARBA00023098"/>
    </source>
</evidence>
<dbReference type="GO" id="GO:0102965">
    <property type="term" value="F:alcohol-forming long-chain fatty acyl-CoA reductase activity"/>
    <property type="evidence" value="ECO:0007669"/>
    <property type="project" value="UniProtKB-EC"/>
</dbReference>
<evidence type="ECO:0000256" key="4">
    <source>
        <dbReference type="RuleBase" id="RU363097"/>
    </source>
</evidence>